<dbReference type="OrthoDB" id="2308881at2759"/>
<comment type="caution">
    <text evidence="1">The sequence shown here is derived from an EMBL/GenBank/DDBJ whole genome shotgun (WGS) entry which is preliminary data.</text>
</comment>
<accession>A0A8H3R4Z1</accession>
<dbReference type="EMBL" id="BLAL01000324">
    <property type="protein sequence ID" value="GET03597.1"/>
    <property type="molecule type" value="Genomic_DNA"/>
</dbReference>
<dbReference type="Proteomes" id="UP000615446">
    <property type="component" value="Unassembled WGS sequence"/>
</dbReference>
<organism evidence="1 2">
    <name type="scientific">Rhizophagus clarus</name>
    <dbReference type="NCBI Taxonomy" id="94130"/>
    <lineage>
        <taxon>Eukaryota</taxon>
        <taxon>Fungi</taxon>
        <taxon>Fungi incertae sedis</taxon>
        <taxon>Mucoromycota</taxon>
        <taxon>Glomeromycotina</taxon>
        <taxon>Glomeromycetes</taxon>
        <taxon>Glomerales</taxon>
        <taxon>Glomeraceae</taxon>
        <taxon>Rhizophagus</taxon>
    </lineage>
</organism>
<sequence>MSEQIKQSKNLDEKIDNILGPAVGTPKELVRKSREYEIYWTESQIFYYLCSQRAREVRVAALGPLHPNHNGVAVGGGGGVEPITQVTYNNPVTLATPFDPSSVLPLLDYSEYEQHYVKFPVMEPVPNNFPTSFDRQ</sequence>
<dbReference type="AlphaFoldDB" id="A0A8H3R4Z1"/>
<name>A0A8H3R4Z1_9GLOM</name>
<evidence type="ECO:0000313" key="1">
    <source>
        <dbReference type="EMBL" id="GET03597.1"/>
    </source>
</evidence>
<protein>
    <submittedName>
        <fullName evidence="1">Uncharacterized protein</fullName>
    </submittedName>
</protein>
<reference evidence="1" key="1">
    <citation type="submission" date="2019-10" db="EMBL/GenBank/DDBJ databases">
        <title>Conservation and host-specific expression of non-tandemly repeated heterogenous ribosome RNA gene in arbuscular mycorrhizal fungi.</title>
        <authorList>
            <person name="Maeda T."/>
            <person name="Kobayashi Y."/>
            <person name="Nakagawa T."/>
            <person name="Ezawa T."/>
            <person name="Yamaguchi K."/>
            <person name="Bino T."/>
            <person name="Nishimoto Y."/>
            <person name="Shigenobu S."/>
            <person name="Kawaguchi M."/>
        </authorList>
    </citation>
    <scope>NUCLEOTIDE SEQUENCE</scope>
    <source>
        <strain evidence="1">HR1</strain>
    </source>
</reference>
<evidence type="ECO:0000313" key="2">
    <source>
        <dbReference type="Proteomes" id="UP000615446"/>
    </source>
</evidence>
<gene>
    <name evidence="1" type="ORF">RCL2_002993000</name>
</gene>
<proteinExistence type="predicted"/>